<dbReference type="RefSeq" id="WP_106616003.1">
    <property type="nucleotide sequence ID" value="NZ_PYAX01000005.1"/>
</dbReference>
<protein>
    <submittedName>
        <fullName evidence="3">Alpha/beta hydrolase family protein</fullName>
    </submittedName>
</protein>
<dbReference type="InterPro" id="IPR029058">
    <property type="entry name" value="AB_hydrolase_fold"/>
</dbReference>
<dbReference type="GO" id="GO:0016787">
    <property type="term" value="F:hydrolase activity"/>
    <property type="evidence" value="ECO:0007669"/>
    <property type="project" value="UniProtKB-KW"/>
</dbReference>
<feature type="coiled-coil region" evidence="1">
    <location>
        <begin position="274"/>
        <end position="304"/>
    </location>
</feature>
<proteinExistence type="predicted"/>
<dbReference type="AlphaFoldDB" id="A0A2P8I9C7"/>
<dbReference type="SUPFAM" id="SSF53474">
    <property type="entry name" value="alpha/beta-Hydrolases"/>
    <property type="match status" value="1"/>
</dbReference>
<keyword evidence="4" id="KW-1185">Reference proteome</keyword>
<dbReference type="Proteomes" id="UP000241118">
    <property type="component" value="Unassembled WGS sequence"/>
</dbReference>
<name>A0A2P8I9C7_SACCR</name>
<dbReference type="Pfam" id="PF06259">
    <property type="entry name" value="Abhydrolase_8"/>
    <property type="match status" value="1"/>
</dbReference>
<keyword evidence="1" id="KW-0175">Coiled coil</keyword>
<gene>
    <name evidence="3" type="ORF">B0I31_10530</name>
</gene>
<sequence length="664" mass="68939">MSYTDPEVLYGQLAAGDAGRVAAATDPITGAMSAVSRAGQAVSAGGSTATSTWKGDAATGFGARAELSTKSATVAGERLGAGADIVQAASRAYTQMRGSADQLIDFWRGRSPALDETQTRELANRVNEQLNNVKSGYERVLRSYAAALAKVRPGFEETAAKDPGWNTAVTAMRTTATVPGPGTDPKQVAAWWKSLTKEQQDELLRTKFQELGQLRGLPSGVLDQANRMRIEDDAQRFGAQRDQLDAQMAARAQELGLDPNNSEDMTKLMNDEQYASLSEQRQEAATKAENAEKVQKSIEQAEKLARDNGWLNAQGEPDVRILAWDPYGPRGDGGTAIAYGNPDTAKNLAISVPGTGSTLDGFSVSQAGNLREAMGAEGNATIQWLGYDAPGWAIGEVDNPAQAREGGANLVADVNGYRAAAEAAGHNPHVTVIGHSYGSTTVGYAGMNGLAADDIAFVGSPGVGASNVNQLSAGPGHVYVGATEHDPVVQGTSSNWFTEDGSSIGPYDDRFGAKTFGTTDGSSALDAHSQYYARGSESVQNLARIATGDGGSVTSQDWDENPLGPSLPGSHIPGVGPVVDFVGGTAVGAADLAVDAGTGLWNAGRDAVNGNWSDAGTGLLNTGKEVVNDAVDVVAGGVGDVVELGRDAVEGVGKAWDRTVGSWF</sequence>
<dbReference type="EMBL" id="PYAX01000005">
    <property type="protein sequence ID" value="PSL55073.1"/>
    <property type="molecule type" value="Genomic_DNA"/>
</dbReference>
<feature type="domain" description="DUF1023" evidence="2">
    <location>
        <begin position="329"/>
        <end position="489"/>
    </location>
</feature>
<organism evidence="3 4">
    <name type="scientific">Saccharothrix carnea</name>
    <dbReference type="NCBI Taxonomy" id="1280637"/>
    <lineage>
        <taxon>Bacteria</taxon>
        <taxon>Bacillati</taxon>
        <taxon>Actinomycetota</taxon>
        <taxon>Actinomycetes</taxon>
        <taxon>Pseudonocardiales</taxon>
        <taxon>Pseudonocardiaceae</taxon>
        <taxon>Saccharothrix</taxon>
    </lineage>
</organism>
<evidence type="ECO:0000256" key="1">
    <source>
        <dbReference type="SAM" id="Coils"/>
    </source>
</evidence>
<accession>A0A2P8I9C7</accession>
<reference evidence="3 4" key="1">
    <citation type="submission" date="2018-03" db="EMBL/GenBank/DDBJ databases">
        <title>Genomic Encyclopedia of Type Strains, Phase III (KMG-III): the genomes of soil and plant-associated and newly described type strains.</title>
        <authorList>
            <person name="Whitman W."/>
        </authorList>
    </citation>
    <scope>NUCLEOTIDE SEQUENCE [LARGE SCALE GENOMIC DNA]</scope>
    <source>
        <strain evidence="3 4">CGMCC 4.7097</strain>
    </source>
</reference>
<dbReference type="InterPro" id="IPR010427">
    <property type="entry name" value="DUF1023"/>
</dbReference>
<evidence type="ECO:0000259" key="2">
    <source>
        <dbReference type="Pfam" id="PF06259"/>
    </source>
</evidence>
<keyword evidence="3" id="KW-0378">Hydrolase</keyword>
<dbReference type="OrthoDB" id="5969911at2"/>
<evidence type="ECO:0000313" key="3">
    <source>
        <dbReference type="EMBL" id="PSL55073.1"/>
    </source>
</evidence>
<comment type="caution">
    <text evidence="3">The sequence shown here is derived from an EMBL/GenBank/DDBJ whole genome shotgun (WGS) entry which is preliminary data.</text>
</comment>
<evidence type="ECO:0000313" key="4">
    <source>
        <dbReference type="Proteomes" id="UP000241118"/>
    </source>
</evidence>